<name>A0ABY1US13_9APIC</name>
<dbReference type="InterPro" id="IPR041532">
    <property type="entry name" value="RlmI-like_PUA"/>
</dbReference>
<comment type="subcellular location">
    <subcellularLocation>
        <location evidence="1">Cytoplasm</location>
    </subcellularLocation>
</comment>
<feature type="domain" description="RlmI-like PUA" evidence="7">
    <location>
        <begin position="102"/>
        <end position="160"/>
    </location>
</feature>
<keyword evidence="2" id="KW-0963">Cytoplasm</keyword>
<dbReference type="Gene3D" id="2.30.130.10">
    <property type="entry name" value="PUA domain"/>
    <property type="match status" value="1"/>
</dbReference>
<protein>
    <submittedName>
        <fullName evidence="8">Uncharacterized protein</fullName>
    </submittedName>
</protein>
<dbReference type="Pfam" id="PF02475">
    <property type="entry name" value="TRM5-TYW2_MTfase"/>
    <property type="match status" value="1"/>
</dbReference>
<evidence type="ECO:0000256" key="1">
    <source>
        <dbReference type="ARBA" id="ARBA00004496"/>
    </source>
</evidence>
<keyword evidence="4" id="KW-0949">S-adenosyl-L-methionine</keyword>
<proteinExistence type="predicted"/>
<feature type="region of interest" description="Disordered" evidence="5">
    <location>
        <begin position="81"/>
        <end position="102"/>
    </location>
</feature>
<evidence type="ECO:0000259" key="7">
    <source>
        <dbReference type="Pfam" id="PF17785"/>
    </source>
</evidence>
<dbReference type="EMBL" id="LT969435">
    <property type="protein sequence ID" value="SOV16747.1"/>
    <property type="molecule type" value="Genomic_DNA"/>
</dbReference>
<dbReference type="PANTHER" id="PTHR42873">
    <property type="entry name" value="RIBOSOMAL RNA LARGE SUBUNIT METHYLTRANSFERASE"/>
    <property type="match status" value="1"/>
</dbReference>
<dbReference type="CDD" id="cd11572">
    <property type="entry name" value="RlmI_M_like"/>
    <property type="match status" value="1"/>
</dbReference>
<reference evidence="8" key="1">
    <citation type="submission" date="2016-09" db="EMBL/GenBank/DDBJ databases">
        <authorList>
            <consortium name="Pathogen Informatics"/>
            <person name="Sun Q."/>
            <person name="Inoue M."/>
        </authorList>
    </citation>
    <scope>NUCLEOTIDE SEQUENCE</scope>
</reference>
<dbReference type="SUPFAM" id="SSF53335">
    <property type="entry name" value="S-adenosyl-L-methionine-dependent methyltransferases"/>
    <property type="match status" value="1"/>
</dbReference>
<evidence type="ECO:0000313" key="8">
    <source>
        <dbReference type="EMBL" id="SOV16747.1"/>
    </source>
</evidence>
<evidence type="ECO:0000256" key="4">
    <source>
        <dbReference type="ARBA" id="ARBA00022691"/>
    </source>
</evidence>
<gene>
    <name evidence="8" type="ORF">PGABG01_1244900</name>
</gene>
<dbReference type="InterPro" id="IPR036974">
    <property type="entry name" value="PUA_sf"/>
</dbReference>
<dbReference type="Pfam" id="PF17785">
    <property type="entry name" value="PUA_3"/>
    <property type="match status" value="1"/>
</dbReference>
<sequence length="567" mass="66603">MLKVHIIKKWKGFIKCQPFSSVICEHKGKDYVGSSFEKNKDKFKKNTKFKEDLYKYHYEEYIDCANSRPSLYLKDEENYEHDNEDNVQTSHNNNKKKKKKNTYDKRLKRNIPFIYSNEIQNLEELKKNPFILVNVKNMKNESFGIATFNPYSLISARIISNNTLFSININFFIEKIKNSLHWRYKLMTNQEEQENDILNSSHHINNEKKNELNNFHEEQNKINNSKKENNLHTYTYDALNPKLCYRLINSEGDNIPGLIIDRYDDFISIQHITLGCEMLAYNINHAILELLNPKAIIFRNDIKDRLNEKLEIYKKVVFGKVPEQVRLIENKCFFLIDLINSPNTGWFFNRKELRKLVCNYANQKQVLDLFSYVGSFGIQCSKIGNAKYVVCVEKDSYFVELAIKSANMNNLKYNVKMNSSQKHHTNKQDISNLENNNSIDNTNCNISFLCQDALEFLKNCKQLFDIIILDPPNLIPKSKFLESGTKRYIDLIRLAQNCVTPSGLILITFTTKLCSYQDYINIINMSFSETNKNVKIVGQGRGSPDHPIHLSLYVYADFYWFLIQLDY</sequence>
<organism evidence="8 9">
    <name type="scientific">Plasmodium gaboni</name>
    <dbReference type="NCBI Taxonomy" id="647221"/>
    <lineage>
        <taxon>Eukaryota</taxon>
        <taxon>Sar</taxon>
        <taxon>Alveolata</taxon>
        <taxon>Apicomplexa</taxon>
        <taxon>Aconoidasida</taxon>
        <taxon>Haemosporida</taxon>
        <taxon>Plasmodiidae</taxon>
        <taxon>Plasmodium</taxon>
        <taxon>Plasmodium (Laverania)</taxon>
    </lineage>
</organism>
<evidence type="ECO:0000313" key="9">
    <source>
        <dbReference type="Proteomes" id="UP000831156"/>
    </source>
</evidence>
<evidence type="ECO:0000256" key="2">
    <source>
        <dbReference type="ARBA" id="ARBA00022490"/>
    </source>
</evidence>
<feature type="domain" description="TRM5/TYW2-like methyltransferase" evidence="6">
    <location>
        <begin position="349"/>
        <end position="425"/>
    </location>
</feature>
<accession>A0ABY1US13</accession>
<dbReference type="Proteomes" id="UP000831156">
    <property type="component" value="Chromosome 12"/>
</dbReference>
<dbReference type="Gene3D" id="3.40.50.150">
    <property type="entry name" value="Vaccinia Virus protein VP39"/>
    <property type="match status" value="1"/>
</dbReference>
<keyword evidence="9" id="KW-1185">Reference proteome</keyword>
<dbReference type="Gene3D" id="3.30.750.80">
    <property type="entry name" value="RNA methyltransferase domain (HRMD) like"/>
    <property type="match status" value="1"/>
</dbReference>
<evidence type="ECO:0000256" key="5">
    <source>
        <dbReference type="SAM" id="MobiDB-lite"/>
    </source>
</evidence>
<dbReference type="PANTHER" id="PTHR42873:SF1">
    <property type="entry name" value="S-ADENOSYLMETHIONINE-DEPENDENT METHYLTRANSFERASE DOMAIN-CONTAINING PROTEIN"/>
    <property type="match status" value="1"/>
</dbReference>
<evidence type="ECO:0000259" key="6">
    <source>
        <dbReference type="Pfam" id="PF02475"/>
    </source>
</evidence>
<dbReference type="InterPro" id="IPR029063">
    <property type="entry name" value="SAM-dependent_MTases_sf"/>
</dbReference>
<evidence type="ECO:0000256" key="3">
    <source>
        <dbReference type="ARBA" id="ARBA00022679"/>
    </source>
</evidence>
<dbReference type="InterPro" id="IPR056743">
    <property type="entry name" value="TRM5-TYW2-like_MTfase"/>
</dbReference>
<keyword evidence="3" id="KW-0808">Transferase</keyword>